<name>A0A2T4MX12_AERVE</name>
<evidence type="ECO:0000313" key="1">
    <source>
        <dbReference type="EMBL" id="PTH79137.1"/>
    </source>
</evidence>
<dbReference type="AlphaFoldDB" id="A0A2T4MX12"/>
<comment type="caution">
    <text evidence="1">The sequence shown here is derived from an EMBL/GenBank/DDBJ whole genome shotgun (WGS) entry which is preliminary data.</text>
</comment>
<organism evidence="1 2">
    <name type="scientific">Aeromonas veronii</name>
    <dbReference type="NCBI Taxonomy" id="654"/>
    <lineage>
        <taxon>Bacteria</taxon>
        <taxon>Pseudomonadati</taxon>
        <taxon>Pseudomonadota</taxon>
        <taxon>Gammaproteobacteria</taxon>
        <taxon>Aeromonadales</taxon>
        <taxon>Aeromonadaceae</taxon>
        <taxon>Aeromonas</taxon>
    </lineage>
</organism>
<proteinExistence type="predicted"/>
<dbReference type="RefSeq" id="WP_107684764.1">
    <property type="nucleotide sequence ID" value="NZ_PZKL01000045.1"/>
</dbReference>
<dbReference type="EMBL" id="PZKL01000045">
    <property type="protein sequence ID" value="PTH79137.1"/>
    <property type="molecule type" value="Genomic_DNA"/>
</dbReference>
<reference evidence="1 2" key="1">
    <citation type="submission" date="2018-03" db="EMBL/GenBank/DDBJ databases">
        <title>Aeromonas veronii whole genome sequencing and analysis.</title>
        <authorList>
            <person name="Xie H."/>
            <person name="Liu T."/>
            <person name="Wang K."/>
        </authorList>
    </citation>
    <scope>NUCLEOTIDE SEQUENCE [LARGE SCALE GENOMIC DNA]</scope>
    <source>
        <strain evidence="1 2">XH.VA.1</strain>
    </source>
</reference>
<protein>
    <submittedName>
        <fullName evidence="1">Uncharacterized protein</fullName>
    </submittedName>
</protein>
<dbReference type="Proteomes" id="UP000241986">
    <property type="component" value="Unassembled WGS sequence"/>
</dbReference>
<sequence>MNTSSIESLIDSAENLISSIGYFLDNQSRVELSEAVESLSIETRKAREELVGFSAGRMLALEKEIDELISNSSTLIESETVEYSAPINDRKRNEVFLVGVEVSTDKIIEIYECVNNSRCDSEKAIKILNYIKKNYDGTVSVYRFAENVCLDLHDDSVLELLTLSGEI</sequence>
<gene>
    <name evidence="1" type="ORF">DAA48_22155</name>
</gene>
<evidence type="ECO:0000313" key="2">
    <source>
        <dbReference type="Proteomes" id="UP000241986"/>
    </source>
</evidence>
<accession>A0A2T4MX12</accession>